<gene>
    <name evidence="2" type="ORF">H3H32_10170</name>
</gene>
<keyword evidence="1" id="KW-0732">Signal</keyword>
<name>A0A7G5H274_9BACT</name>
<dbReference type="InterPro" id="IPR025345">
    <property type="entry name" value="DUF4249"/>
</dbReference>
<accession>A0A7G5H274</accession>
<evidence type="ECO:0000256" key="1">
    <source>
        <dbReference type="SAM" id="SignalP"/>
    </source>
</evidence>
<dbReference type="Proteomes" id="UP000515369">
    <property type="component" value="Chromosome"/>
</dbReference>
<reference evidence="2 3" key="1">
    <citation type="submission" date="2020-07" db="EMBL/GenBank/DDBJ databases">
        <title>Spirosoma foliorum sp. nov., isolated from the leaves on the Nejang mountain Korea, Republic of.</title>
        <authorList>
            <person name="Ho H."/>
            <person name="Lee Y.-J."/>
            <person name="Nurcahyanto D.-A."/>
            <person name="Kim S.-G."/>
        </authorList>
    </citation>
    <scope>NUCLEOTIDE SEQUENCE [LARGE SCALE GENOMIC DNA]</scope>
    <source>
        <strain evidence="2 3">PL0136</strain>
    </source>
</reference>
<evidence type="ECO:0000313" key="2">
    <source>
        <dbReference type="EMBL" id="QMW05216.1"/>
    </source>
</evidence>
<dbReference type="Pfam" id="PF14054">
    <property type="entry name" value="DUF4249"/>
    <property type="match status" value="1"/>
</dbReference>
<keyword evidence="3" id="KW-1185">Reference proteome</keyword>
<dbReference type="AlphaFoldDB" id="A0A7G5H274"/>
<organism evidence="2 3">
    <name type="scientific">Spirosoma foliorum</name>
    <dbReference type="NCBI Taxonomy" id="2710596"/>
    <lineage>
        <taxon>Bacteria</taxon>
        <taxon>Pseudomonadati</taxon>
        <taxon>Bacteroidota</taxon>
        <taxon>Cytophagia</taxon>
        <taxon>Cytophagales</taxon>
        <taxon>Cytophagaceae</taxon>
        <taxon>Spirosoma</taxon>
    </lineage>
</organism>
<evidence type="ECO:0000313" key="3">
    <source>
        <dbReference type="Proteomes" id="UP000515369"/>
    </source>
</evidence>
<sequence length="416" mass="46374">MRSLALLGLGCLTALLLPFACVDPLAQTLADTVDVLVVDGTITNVAEPMVIRLNRSHADRLTGRSGTLPVTKATVEVILDSSEVISCHETINGSYQLPNDFKGQINHAYQLRFTLSDGTRYISTQQVMPSVPPISRVTVQFNPTSLSPIEAIDGHYRAAHDVYLDTQDPVNEHNYYRWSWMLYEPQEYCRTCYQGIYAVNEVLPFNNGVFQSTNKPFEDCVYPPASSQAYLYVQGTSFDYFCRTQCWEILYSHTINVFDDKFTNGGLISRQLVAQVPFYQHSPCLVDIRQEALTKTAYEYFNFFQQQTQSTGGLTDTPPTVMIGNIRNEADPKEKVIGYFTASAVSIKPYYIDRKDTDGIPPTLFYALNGRIPNPESPPPPSNGPTFLVGGPVRPPTAVCGPIDQRTPIAPIGWPN</sequence>
<protein>
    <submittedName>
        <fullName evidence="2">DUF4249 domain-containing protein</fullName>
    </submittedName>
</protein>
<dbReference type="KEGG" id="sfol:H3H32_10170"/>
<feature type="signal peptide" evidence="1">
    <location>
        <begin position="1"/>
        <end position="26"/>
    </location>
</feature>
<dbReference type="EMBL" id="CP059732">
    <property type="protein sequence ID" value="QMW05216.1"/>
    <property type="molecule type" value="Genomic_DNA"/>
</dbReference>
<feature type="chain" id="PRO_5029020592" evidence="1">
    <location>
        <begin position="27"/>
        <end position="416"/>
    </location>
</feature>
<dbReference type="RefSeq" id="WP_182462562.1">
    <property type="nucleotide sequence ID" value="NZ_CP059732.1"/>
</dbReference>
<proteinExistence type="predicted"/>